<organism evidence="5">
    <name type="scientific">marine sediment metagenome</name>
    <dbReference type="NCBI Taxonomy" id="412755"/>
    <lineage>
        <taxon>unclassified sequences</taxon>
        <taxon>metagenomes</taxon>
        <taxon>ecological metagenomes</taxon>
    </lineage>
</organism>
<dbReference type="InterPro" id="IPR017850">
    <property type="entry name" value="Alkaline_phosphatase_core_sf"/>
</dbReference>
<dbReference type="AlphaFoldDB" id="A0A0F9E0S0"/>
<keyword evidence="2" id="KW-0378">Hydrolase</keyword>
<dbReference type="GO" id="GO:0004065">
    <property type="term" value="F:arylsulfatase activity"/>
    <property type="evidence" value="ECO:0007669"/>
    <property type="project" value="TreeGrafter"/>
</dbReference>
<proteinExistence type="inferred from homology"/>
<dbReference type="PANTHER" id="PTHR42693">
    <property type="entry name" value="ARYLSULFATASE FAMILY MEMBER"/>
    <property type="match status" value="1"/>
</dbReference>
<evidence type="ECO:0000313" key="5">
    <source>
        <dbReference type="EMBL" id="KKL67623.1"/>
    </source>
</evidence>
<feature type="region of interest" description="Disordered" evidence="3">
    <location>
        <begin position="244"/>
        <end position="277"/>
    </location>
</feature>
<dbReference type="Gene3D" id="3.40.720.10">
    <property type="entry name" value="Alkaline Phosphatase, subunit A"/>
    <property type="match status" value="1"/>
</dbReference>
<comment type="similarity">
    <text evidence="1">Belongs to the sulfatase family.</text>
</comment>
<evidence type="ECO:0000256" key="1">
    <source>
        <dbReference type="ARBA" id="ARBA00008779"/>
    </source>
</evidence>
<evidence type="ECO:0000256" key="2">
    <source>
        <dbReference type="ARBA" id="ARBA00022801"/>
    </source>
</evidence>
<dbReference type="SUPFAM" id="SSF53649">
    <property type="entry name" value="Alkaline phosphatase-like"/>
    <property type="match status" value="1"/>
</dbReference>
<accession>A0A0F9E0S0</accession>
<comment type="caution">
    <text evidence="5">The sequence shown here is derived from an EMBL/GenBank/DDBJ whole genome shotgun (WGS) entry which is preliminary data.</text>
</comment>
<dbReference type="InterPro" id="IPR000917">
    <property type="entry name" value="Sulfatase_N"/>
</dbReference>
<dbReference type="PANTHER" id="PTHR42693:SF53">
    <property type="entry name" value="ENDO-4-O-SULFATASE"/>
    <property type="match status" value="1"/>
</dbReference>
<dbReference type="Pfam" id="PF00884">
    <property type="entry name" value="Sulfatase"/>
    <property type="match status" value="1"/>
</dbReference>
<reference evidence="5" key="1">
    <citation type="journal article" date="2015" name="Nature">
        <title>Complex archaea that bridge the gap between prokaryotes and eukaryotes.</title>
        <authorList>
            <person name="Spang A."/>
            <person name="Saw J.H."/>
            <person name="Jorgensen S.L."/>
            <person name="Zaremba-Niedzwiedzka K."/>
            <person name="Martijn J."/>
            <person name="Lind A.E."/>
            <person name="van Eijk R."/>
            <person name="Schleper C."/>
            <person name="Guy L."/>
            <person name="Ettema T.J."/>
        </authorList>
    </citation>
    <scope>NUCLEOTIDE SEQUENCE</scope>
</reference>
<evidence type="ECO:0000259" key="4">
    <source>
        <dbReference type="Pfam" id="PF00884"/>
    </source>
</evidence>
<name>A0A0F9E0S0_9ZZZZ</name>
<dbReference type="InterPro" id="IPR050738">
    <property type="entry name" value="Sulfatase"/>
</dbReference>
<feature type="domain" description="Sulfatase N-terminal" evidence="4">
    <location>
        <begin position="7"/>
        <end position="138"/>
    </location>
</feature>
<sequence>MPRGKRKSFDQKMAVYAAQIDCMDQGIGRILAKLKAMGVEKNTLVMFLADNGGCAEQINRRNRRGPIGTRGFFASYGLPWANASNTPFRRFKHFTHEGGIATPLIARWPEVIAADGAVTHQVGHVIDIMATCSDVAGATYPRTFKDKPITPLEGKSLLPIFRGKKRAGHEALYWEHEGNIAVRQGKWKLVQRYKYPLELFDMAADRTELHDLAAANPEKVQKLSAMYDAWAKRCNVQPWKQISRQLVKPRRRRRPVATAPAPAGSGRTRTTPKPGAL</sequence>
<gene>
    <name evidence="5" type="ORF">LCGC14_2133140</name>
</gene>
<evidence type="ECO:0000256" key="3">
    <source>
        <dbReference type="SAM" id="MobiDB-lite"/>
    </source>
</evidence>
<dbReference type="Gene3D" id="3.30.1120.10">
    <property type="match status" value="1"/>
</dbReference>
<dbReference type="EMBL" id="LAZR01026801">
    <property type="protein sequence ID" value="KKL67623.1"/>
    <property type="molecule type" value="Genomic_DNA"/>
</dbReference>
<protein>
    <recommendedName>
        <fullName evidence="4">Sulfatase N-terminal domain-containing protein</fullName>
    </recommendedName>
</protein>